<evidence type="ECO:0000256" key="3">
    <source>
        <dbReference type="ARBA" id="ARBA00023163"/>
    </source>
</evidence>
<dbReference type="SUPFAM" id="SSF55781">
    <property type="entry name" value="GAF domain-like"/>
    <property type="match status" value="1"/>
</dbReference>
<evidence type="ECO:0000313" key="7">
    <source>
        <dbReference type="Proteomes" id="UP000246145"/>
    </source>
</evidence>
<name>A0A2U1CKZ1_9BURK</name>
<dbReference type="Pfam" id="PF01614">
    <property type="entry name" value="IclR_C"/>
    <property type="match status" value="1"/>
</dbReference>
<dbReference type="RefSeq" id="WP_116518702.1">
    <property type="nucleotide sequence ID" value="NZ_JACCEX010000003.1"/>
</dbReference>
<keyword evidence="1" id="KW-0805">Transcription regulation</keyword>
<keyword evidence="7" id="KW-1185">Reference proteome</keyword>
<dbReference type="PANTHER" id="PTHR30136:SF39">
    <property type="entry name" value="TRANSCRIPTIONAL REGULATORY PROTEIN"/>
    <property type="match status" value="1"/>
</dbReference>
<dbReference type="EMBL" id="QEKO01000003">
    <property type="protein sequence ID" value="PVY61680.1"/>
    <property type="molecule type" value="Genomic_DNA"/>
</dbReference>
<proteinExistence type="predicted"/>
<evidence type="ECO:0000256" key="2">
    <source>
        <dbReference type="ARBA" id="ARBA00023125"/>
    </source>
</evidence>
<dbReference type="InterPro" id="IPR036388">
    <property type="entry name" value="WH-like_DNA-bd_sf"/>
</dbReference>
<dbReference type="Gene3D" id="3.30.450.40">
    <property type="match status" value="1"/>
</dbReference>
<evidence type="ECO:0000313" key="6">
    <source>
        <dbReference type="EMBL" id="PVY61680.1"/>
    </source>
</evidence>
<dbReference type="InterPro" id="IPR014757">
    <property type="entry name" value="Tscrpt_reg_IclR_C"/>
</dbReference>
<gene>
    <name evidence="6" type="ORF">C7440_2410</name>
</gene>
<dbReference type="OrthoDB" id="8771130at2"/>
<dbReference type="PROSITE" id="PS51077">
    <property type="entry name" value="HTH_ICLR"/>
    <property type="match status" value="1"/>
</dbReference>
<dbReference type="InterPro" id="IPR036390">
    <property type="entry name" value="WH_DNA-bd_sf"/>
</dbReference>
<dbReference type="PANTHER" id="PTHR30136">
    <property type="entry name" value="HELIX-TURN-HELIX TRANSCRIPTIONAL REGULATOR, ICLR FAMILY"/>
    <property type="match status" value="1"/>
</dbReference>
<dbReference type="InterPro" id="IPR029016">
    <property type="entry name" value="GAF-like_dom_sf"/>
</dbReference>
<dbReference type="Gene3D" id="1.10.10.10">
    <property type="entry name" value="Winged helix-like DNA-binding domain superfamily/Winged helix DNA-binding domain"/>
    <property type="match status" value="1"/>
</dbReference>
<dbReference type="InterPro" id="IPR050707">
    <property type="entry name" value="HTH_MetabolicPath_Reg"/>
</dbReference>
<dbReference type="Pfam" id="PF09339">
    <property type="entry name" value="HTH_IclR"/>
    <property type="match status" value="1"/>
</dbReference>
<reference evidence="6 7" key="1">
    <citation type="submission" date="2018-04" db="EMBL/GenBank/DDBJ databases">
        <title>Genomic Encyclopedia of Type Strains, Phase IV (KMG-IV): sequencing the most valuable type-strain genomes for metagenomic binning, comparative biology and taxonomic classification.</title>
        <authorList>
            <person name="Goeker M."/>
        </authorList>
    </citation>
    <scope>NUCLEOTIDE SEQUENCE [LARGE SCALE GENOMIC DNA]</scope>
    <source>
        <strain evidence="6 7">DSM 10065</strain>
    </source>
</reference>
<dbReference type="PROSITE" id="PS51078">
    <property type="entry name" value="ICLR_ED"/>
    <property type="match status" value="1"/>
</dbReference>
<feature type="domain" description="IclR-ED" evidence="5">
    <location>
        <begin position="74"/>
        <end position="250"/>
    </location>
</feature>
<accession>A0A2U1CKZ1</accession>
<protein>
    <submittedName>
        <fullName evidence="6">IclR family transcriptional regulator</fullName>
    </submittedName>
</protein>
<dbReference type="Proteomes" id="UP000246145">
    <property type="component" value="Unassembled WGS sequence"/>
</dbReference>
<feature type="domain" description="HTH iclR-type" evidence="4">
    <location>
        <begin position="11"/>
        <end position="73"/>
    </location>
</feature>
<organism evidence="6 7">
    <name type="scientific">Pusillimonas noertemannii</name>
    <dbReference type="NCBI Taxonomy" id="305977"/>
    <lineage>
        <taxon>Bacteria</taxon>
        <taxon>Pseudomonadati</taxon>
        <taxon>Pseudomonadota</taxon>
        <taxon>Betaproteobacteria</taxon>
        <taxon>Burkholderiales</taxon>
        <taxon>Alcaligenaceae</taxon>
        <taxon>Pusillimonas</taxon>
    </lineage>
</organism>
<evidence type="ECO:0000256" key="1">
    <source>
        <dbReference type="ARBA" id="ARBA00023015"/>
    </source>
</evidence>
<dbReference type="GO" id="GO:0003700">
    <property type="term" value="F:DNA-binding transcription factor activity"/>
    <property type="evidence" value="ECO:0007669"/>
    <property type="project" value="TreeGrafter"/>
</dbReference>
<sequence length="257" mass="27811">MAAVEKASESVRAVGRALEILSAFSPVDFELSPGELVKRVDLSRPTMYRLLHTLEVNGYLVSSGDPQKFRLGPQVARLAHVWMSSNDPAAAALPMMRRVWEVSNETVGLFVREGDSRICVAELVSPHPLSFRRGVGFHNSLISGASGKAIAAHSALDARQLRQLTQDAQIDVAAYTKELERTRKRGYAVSQDEQIRGATSIAAPFFDASGEVVGSLALYGPSVRIDAKAVTSYANLLMSEASHISRSLGFQPDETGL</sequence>
<dbReference type="GO" id="GO:0045892">
    <property type="term" value="P:negative regulation of DNA-templated transcription"/>
    <property type="evidence" value="ECO:0007669"/>
    <property type="project" value="TreeGrafter"/>
</dbReference>
<dbReference type="InterPro" id="IPR005471">
    <property type="entry name" value="Tscrpt_reg_IclR_N"/>
</dbReference>
<dbReference type="GO" id="GO:0003677">
    <property type="term" value="F:DNA binding"/>
    <property type="evidence" value="ECO:0007669"/>
    <property type="project" value="UniProtKB-KW"/>
</dbReference>
<dbReference type="AlphaFoldDB" id="A0A2U1CKZ1"/>
<dbReference type="SMART" id="SM00346">
    <property type="entry name" value="HTH_ICLR"/>
    <property type="match status" value="1"/>
</dbReference>
<keyword evidence="2" id="KW-0238">DNA-binding</keyword>
<dbReference type="SUPFAM" id="SSF46785">
    <property type="entry name" value="Winged helix' DNA-binding domain"/>
    <property type="match status" value="1"/>
</dbReference>
<comment type="caution">
    <text evidence="6">The sequence shown here is derived from an EMBL/GenBank/DDBJ whole genome shotgun (WGS) entry which is preliminary data.</text>
</comment>
<evidence type="ECO:0000259" key="5">
    <source>
        <dbReference type="PROSITE" id="PS51078"/>
    </source>
</evidence>
<evidence type="ECO:0000259" key="4">
    <source>
        <dbReference type="PROSITE" id="PS51077"/>
    </source>
</evidence>
<keyword evidence="3" id="KW-0804">Transcription</keyword>